<dbReference type="InterPro" id="IPR020472">
    <property type="entry name" value="WD40_PAC1"/>
</dbReference>
<keyword evidence="2" id="KW-0677">Repeat</keyword>
<organism evidence="5">
    <name type="scientific">Diacronema lutheri</name>
    <name type="common">Unicellular marine alga</name>
    <name type="synonym">Monochrysis lutheri</name>
    <dbReference type="NCBI Taxonomy" id="2081491"/>
    <lineage>
        <taxon>Eukaryota</taxon>
        <taxon>Haptista</taxon>
        <taxon>Haptophyta</taxon>
        <taxon>Pavlovophyceae</taxon>
        <taxon>Pavlovales</taxon>
        <taxon>Pavlovaceae</taxon>
        <taxon>Diacronema</taxon>
    </lineage>
</organism>
<feature type="chain" id="PRO_5031158648" description="Mitotic checkpoint protein BUB3" evidence="4">
    <location>
        <begin position="17"/>
        <end position="465"/>
    </location>
</feature>
<dbReference type="PANTHER" id="PTHR10971">
    <property type="entry name" value="MRNA EXPORT FACTOR AND BUB3"/>
    <property type="match status" value="1"/>
</dbReference>
<proteinExistence type="predicted"/>
<evidence type="ECO:0000313" key="5">
    <source>
        <dbReference type="EMBL" id="CAD8273786.1"/>
    </source>
</evidence>
<reference evidence="5" key="1">
    <citation type="submission" date="2021-01" db="EMBL/GenBank/DDBJ databases">
        <authorList>
            <person name="Corre E."/>
            <person name="Pelletier E."/>
            <person name="Niang G."/>
            <person name="Scheremetjew M."/>
            <person name="Finn R."/>
            <person name="Kale V."/>
            <person name="Holt S."/>
            <person name="Cochrane G."/>
            <person name="Meng A."/>
            <person name="Brown T."/>
            <person name="Cohen L."/>
        </authorList>
    </citation>
    <scope>NUCLEOTIDE SEQUENCE</scope>
    <source>
        <strain evidence="5">RCC1537</strain>
    </source>
</reference>
<dbReference type="PROSITE" id="PS50082">
    <property type="entry name" value="WD_REPEATS_2"/>
    <property type="match status" value="2"/>
</dbReference>
<dbReference type="SMART" id="SM00320">
    <property type="entry name" value="WD40"/>
    <property type="match status" value="4"/>
</dbReference>
<dbReference type="Gene3D" id="2.130.10.10">
    <property type="entry name" value="YVTN repeat-like/Quinoprotein amine dehydrogenase"/>
    <property type="match status" value="1"/>
</dbReference>
<evidence type="ECO:0000256" key="3">
    <source>
        <dbReference type="PROSITE-ProRule" id="PRU00221"/>
    </source>
</evidence>
<dbReference type="SUPFAM" id="SSF48317">
    <property type="entry name" value="Acid phosphatase/Vanadium-dependent haloperoxidase"/>
    <property type="match status" value="1"/>
</dbReference>
<sequence length="465" mass="49196">MTAAATLLIVCPFGAAFTHVAHRSLQHSVPLLRCQTPCATPLPRWSRQQHARRCSLVVARGDSRRSLASRVDGSTKYLVAGAQLWALAARRDALAPFIVLGMVCASFLCSALKRVIGAARPGLSGAAARASDPGMPSAHALVSASWDGHVYLHDTAANELRARYAHRAAVLDVAVVDGGASVVSAGVDRELKAHDWTTGVERILGAHDAPVRAVEALPTGGLVSGSWDRTIRVWDARGARACVGVHEQPDKVYAMAITTRHGVPLVIVATAGRHVLLLDARRLSEPVQRRESSLKAQTRCLAASEDGESYAVGSVDGRVAMEYIDASDEVQERKYAFKCHRSTGADGVDVAHPVNVLAFHPVHGTFASGGCDGVVNVWDGGAKKRLGQWAGYPTSVASLSFSPDGRRVAVAASYTYEEGDRPHAQDAIYVRELGSKDCAPKSKSAKLFASAPIRTAGKASAALVA</sequence>
<dbReference type="EMBL" id="HBEB01012575">
    <property type="protein sequence ID" value="CAD8273786.1"/>
    <property type="molecule type" value="Transcribed_RNA"/>
</dbReference>
<protein>
    <recommendedName>
        <fullName evidence="6">Mitotic checkpoint protein BUB3</fullName>
    </recommendedName>
</protein>
<keyword evidence="4" id="KW-0732">Signal</keyword>
<dbReference type="InterPro" id="IPR001680">
    <property type="entry name" value="WD40_rpt"/>
</dbReference>
<dbReference type="InterPro" id="IPR036322">
    <property type="entry name" value="WD40_repeat_dom_sf"/>
</dbReference>
<feature type="repeat" description="WD" evidence="3">
    <location>
        <begin position="204"/>
        <end position="235"/>
    </location>
</feature>
<name>A0A7R9YKM0_DIALT</name>
<feature type="repeat" description="WD" evidence="3">
    <location>
        <begin position="354"/>
        <end position="379"/>
    </location>
</feature>
<dbReference type="AlphaFoldDB" id="A0A7R9YKM0"/>
<evidence type="ECO:0008006" key="6">
    <source>
        <dbReference type="Google" id="ProtNLM"/>
    </source>
</evidence>
<dbReference type="Pfam" id="PF00400">
    <property type="entry name" value="WD40"/>
    <property type="match status" value="2"/>
</dbReference>
<evidence type="ECO:0000256" key="1">
    <source>
        <dbReference type="ARBA" id="ARBA00022574"/>
    </source>
</evidence>
<accession>A0A7R9YKM0</accession>
<dbReference type="InterPro" id="IPR015943">
    <property type="entry name" value="WD40/YVTN_repeat-like_dom_sf"/>
</dbReference>
<dbReference type="InterPro" id="IPR036938">
    <property type="entry name" value="PAP2/HPO_sf"/>
</dbReference>
<evidence type="ECO:0000256" key="2">
    <source>
        <dbReference type="ARBA" id="ARBA00022737"/>
    </source>
</evidence>
<evidence type="ECO:0000256" key="4">
    <source>
        <dbReference type="SAM" id="SignalP"/>
    </source>
</evidence>
<feature type="signal peptide" evidence="4">
    <location>
        <begin position="1"/>
        <end position="16"/>
    </location>
</feature>
<dbReference type="SUPFAM" id="SSF50978">
    <property type="entry name" value="WD40 repeat-like"/>
    <property type="match status" value="1"/>
</dbReference>
<dbReference type="PRINTS" id="PR00320">
    <property type="entry name" value="GPROTEINBRPT"/>
</dbReference>
<keyword evidence="1 3" id="KW-0853">WD repeat</keyword>
<dbReference type="PROSITE" id="PS50294">
    <property type="entry name" value="WD_REPEATS_REGION"/>
    <property type="match status" value="1"/>
</dbReference>
<gene>
    <name evidence="5" type="ORF">PLUT1463_LOCUS8101</name>
</gene>